<evidence type="ECO:0000313" key="18">
    <source>
        <dbReference type="Proteomes" id="UP000233837"/>
    </source>
</evidence>
<keyword evidence="13" id="KW-0511">Multifunctional enzyme</keyword>
<dbReference type="Pfam" id="PF08284">
    <property type="entry name" value="RVP_2"/>
    <property type="match status" value="1"/>
</dbReference>
<dbReference type="InterPro" id="IPR000477">
    <property type="entry name" value="RT_dom"/>
</dbReference>
<evidence type="ECO:0000256" key="9">
    <source>
        <dbReference type="ARBA" id="ARBA00022884"/>
    </source>
</evidence>
<keyword evidence="14" id="KW-0862">Zinc</keyword>
<dbReference type="Pfam" id="PF17919">
    <property type="entry name" value="RT_RNaseH_2"/>
    <property type="match status" value="1"/>
</dbReference>
<dbReference type="InterPro" id="IPR001969">
    <property type="entry name" value="Aspartic_peptidase_AS"/>
</dbReference>
<dbReference type="GO" id="GO:0004190">
    <property type="term" value="F:aspartic-type endopeptidase activity"/>
    <property type="evidence" value="ECO:0007669"/>
    <property type="project" value="UniProtKB-KW"/>
</dbReference>
<dbReference type="GO" id="GO:0008270">
    <property type="term" value="F:zinc ion binding"/>
    <property type="evidence" value="ECO:0007669"/>
    <property type="project" value="UniProtKB-KW"/>
</dbReference>
<keyword evidence="14" id="KW-0479">Metal-binding</keyword>
<evidence type="ECO:0000256" key="8">
    <source>
        <dbReference type="ARBA" id="ARBA00022842"/>
    </source>
</evidence>
<dbReference type="PROSITE" id="PS50158">
    <property type="entry name" value="ZF_CCHC"/>
    <property type="match status" value="1"/>
</dbReference>
<keyword evidence="8" id="KW-0460">Magnesium</keyword>
<keyword evidence="5" id="KW-0064">Aspartyl protease</keyword>
<evidence type="ECO:0000256" key="6">
    <source>
        <dbReference type="ARBA" id="ARBA00022759"/>
    </source>
</evidence>
<organism evidence="17 18">
    <name type="scientific">Dendrobium catenatum</name>
    <dbReference type="NCBI Taxonomy" id="906689"/>
    <lineage>
        <taxon>Eukaryota</taxon>
        <taxon>Viridiplantae</taxon>
        <taxon>Streptophyta</taxon>
        <taxon>Embryophyta</taxon>
        <taxon>Tracheophyta</taxon>
        <taxon>Spermatophyta</taxon>
        <taxon>Magnoliopsida</taxon>
        <taxon>Liliopsida</taxon>
        <taxon>Asparagales</taxon>
        <taxon>Orchidaceae</taxon>
        <taxon>Epidendroideae</taxon>
        <taxon>Malaxideae</taxon>
        <taxon>Dendrobiinae</taxon>
        <taxon>Dendrobium</taxon>
    </lineage>
</organism>
<dbReference type="CDD" id="cd00303">
    <property type="entry name" value="retropepsin_like"/>
    <property type="match status" value="1"/>
</dbReference>
<dbReference type="Gene3D" id="2.40.70.10">
    <property type="entry name" value="Acid Proteases"/>
    <property type="match status" value="1"/>
</dbReference>
<proteinExistence type="predicted"/>
<dbReference type="InterPro" id="IPR043128">
    <property type="entry name" value="Rev_trsase/Diguanyl_cyclase"/>
</dbReference>
<dbReference type="PANTHER" id="PTHR37984">
    <property type="entry name" value="PROTEIN CBG26694"/>
    <property type="match status" value="1"/>
</dbReference>
<dbReference type="FunFam" id="3.30.70.270:FF:000020">
    <property type="entry name" value="Transposon Tf2-6 polyprotein-like Protein"/>
    <property type="match status" value="1"/>
</dbReference>
<keyword evidence="4" id="KW-0540">Nuclease</keyword>
<dbReference type="GO" id="GO:0003964">
    <property type="term" value="F:RNA-directed DNA polymerase activity"/>
    <property type="evidence" value="ECO:0007669"/>
    <property type="project" value="UniProtKB-KW"/>
</dbReference>
<keyword evidence="2" id="KW-0808">Transferase</keyword>
<dbReference type="SUPFAM" id="SSF50630">
    <property type="entry name" value="Acid proteases"/>
    <property type="match status" value="1"/>
</dbReference>
<dbReference type="InterPro" id="IPR036875">
    <property type="entry name" value="Znf_CCHC_sf"/>
</dbReference>
<feature type="domain" description="Reverse transcriptase" evidence="16">
    <location>
        <begin position="285"/>
        <end position="464"/>
    </location>
</feature>
<dbReference type="GO" id="GO:0006508">
    <property type="term" value="P:proteolysis"/>
    <property type="evidence" value="ECO:0007669"/>
    <property type="project" value="UniProtKB-KW"/>
</dbReference>
<keyword evidence="11 17" id="KW-0695">RNA-directed DNA polymerase</keyword>
<evidence type="ECO:0000256" key="1">
    <source>
        <dbReference type="ARBA" id="ARBA00022670"/>
    </source>
</evidence>
<protein>
    <submittedName>
        <fullName evidence="17">RNA-directed DNA polymerase</fullName>
    </submittedName>
</protein>
<dbReference type="EMBL" id="KZ502946">
    <property type="protein sequence ID" value="PKU70170.1"/>
    <property type="molecule type" value="Genomic_DNA"/>
</dbReference>
<dbReference type="CDD" id="cd01647">
    <property type="entry name" value="RT_LTR"/>
    <property type="match status" value="1"/>
</dbReference>
<dbReference type="SUPFAM" id="SSF57756">
    <property type="entry name" value="Retrovirus zinc finger-like domains"/>
    <property type="match status" value="1"/>
</dbReference>
<dbReference type="GO" id="GO:0003677">
    <property type="term" value="F:DNA binding"/>
    <property type="evidence" value="ECO:0007669"/>
    <property type="project" value="UniProtKB-KW"/>
</dbReference>
<dbReference type="InterPro" id="IPR021109">
    <property type="entry name" value="Peptidase_aspartic_dom_sf"/>
</dbReference>
<keyword evidence="12" id="KW-0238">DNA-binding</keyword>
<dbReference type="FunFam" id="3.10.10.10:FF:000007">
    <property type="entry name" value="Retrovirus-related Pol polyprotein from transposon 17.6-like Protein"/>
    <property type="match status" value="1"/>
</dbReference>
<accession>A0A2I0W3D4</accession>
<keyword evidence="3" id="KW-0548">Nucleotidyltransferase</keyword>
<dbReference type="Gene3D" id="3.30.70.270">
    <property type="match status" value="2"/>
</dbReference>
<dbReference type="GO" id="GO:0003723">
    <property type="term" value="F:RNA binding"/>
    <property type="evidence" value="ECO:0007669"/>
    <property type="project" value="UniProtKB-KW"/>
</dbReference>
<dbReference type="InterPro" id="IPR041577">
    <property type="entry name" value="RT_RNaseH_2"/>
</dbReference>
<evidence type="ECO:0000256" key="13">
    <source>
        <dbReference type="ARBA" id="ARBA00023268"/>
    </source>
</evidence>
<evidence type="ECO:0000256" key="10">
    <source>
        <dbReference type="ARBA" id="ARBA00022908"/>
    </source>
</evidence>
<evidence type="ECO:0000256" key="5">
    <source>
        <dbReference type="ARBA" id="ARBA00022750"/>
    </source>
</evidence>
<evidence type="ECO:0000256" key="12">
    <source>
        <dbReference type="ARBA" id="ARBA00023125"/>
    </source>
</evidence>
<dbReference type="InterPro" id="IPR050951">
    <property type="entry name" value="Retrovirus_Pol_polyprotein"/>
</dbReference>
<reference evidence="17 18" key="1">
    <citation type="journal article" date="2016" name="Sci. Rep.">
        <title>The Dendrobium catenatum Lindl. genome sequence provides insights into polysaccharide synthase, floral development and adaptive evolution.</title>
        <authorList>
            <person name="Zhang G.Q."/>
            <person name="Xu Q."/>
            <person name="Bian C."/>
            <person name="Tsai W.C."/>
            <person name="Yeh C.M."/>
            <person name="Liu K.W."/>
            <person name="Yoshida K."/>
            <person name="Zhang L.S."/>
            <person name="Chang S.B."/>
            <person name="Chen F."/>
            <person name="Shi Y."/>
            <person name="Su Y.Y."/>
            <person name="Zhang Y.Q."/>
            <person name="Chen L.J."/>
            <person name="Yin Y."/>
            <person name="Lin M."/>
            <person name="Huang H."/>
            <person name="Deng H."/>
            <person name="Wang Z.W."/>
            <person name="Zhu S.L."/>
            <person name="Zhao X."/>
            <person name="Deng C."/>
            <person name="Niu S.C."/>
            <person name="Huang J."/>
            <person name="Wang M."/>
            <person name="Liu G.H."/>
            <person name="Yang H.J."/>
            <person name="Xiao X.J."/>
            <person name="Hsiao Y.Y."/>
            <person name="Wu W.L."/>
            <person name="Chen Y.Y."/>
            <person name="Mitsuda N."/>
            <person name="Ohme-Takagi M."/>
            <person name="Luo Y.B."/>
            <person name="Van de Peer Y."/>
            <person name="Liu Z.J."/>
        </authorList>
    </citation>
    <scope>NUCLEOTIDE SEQUENCE [LARGE SCALE GENOMIC DNA]</scope>
    <source>
        <tissue evidence="17">The whole plant</tissue>
    </source>
</reference>
<evidence type="ECO:0000256" key="11">
    <source>
        <dbReference type="ARBA" id="ARBA00022918"/>
    </source>
</evidence>
<evidence type="ECO:0000256" key="3">
    <source>
        <dbReference type="ARBA" id="ARBA00022695"/>
    </source>
</evidence>
<keyword evidence="18" id="KW-1185">Reference proteome</keyword>
<keyword evidence="6" id="KW-0255">Endonuclease</keyword>
<evidence type="ECO:0000256" key="14">
    <source>
        <dbReference type="PROSITE-ProRule" id="PRU00047"/>
    </source>
</evidence>
<dbReference type="InterPro" id="IPR043502">
    <property type="entry name" value="DNA/RNA_pol_sf"/>
</dbReference>
<keyword evidence="14" id="KW-0863">Zinc-finger</keyword>
<dbReference type="Gene3D" id="4.10.60.10">
    <property type="entry name" value="Zinc finger, CCHC-type"/>
    <property type="match status" value="1"/>
</dbReference>
<evidence type="ECO:0000313" key="17">
    <source>
        <dbReference type="EMBL" id="PKU70170.1"/>
    </source>
</evidence>
<dbReference type="GO" id="GO:0004519">
    <property type="term" value="F:endonuclease activity"/>
    <property type="evidence" value="ECO:0007669"/>
    <property type="project" value="UniProtKB-KW"/>
</dbReference>
<keyword evidence="7" id="KW-0378">Hydrolase</keyword>
<evidence type="ECO:0000256" key="2">
    <source>
        <dbReference type="ARBA" id="ARBA00022679"/>
    </source>
</evidence>
<dbReference type="GO" id="GO:0015074">
    <property type="term" value="P:DNA integration"/>
    <property type="evidence" value="ECO:0007669"/>
    <property type="project" value="UniProtKB-KW"/>
</dbReference>
<dbReference type="Gene3D" id="3.10.20.370">
    <property type="match status" value="1"/>
</dbReference>
<dbReference type="PANTHER" id="PTHR37984:SF5">
    <property type="entry name" value="PROTEIN NYNRIN-LIKE"/>
    <property type="match status" value="1"/>
</dbReference>
<keyword evidence="10" id="KW-0229">DNA integration</keyword>
<dbReference type="SUPFAM" id="SSF56672">
    <property type="entry name" value="DNA/RNA polymerases"/>
    <property type="match status" value="1"/>
</dbReference>
<evidence type="ECO:0000256" key="7">
    <source>
        <dbReference type="ARBA" id="ARBA00022801"/>
    </source>
</evidence>
<dbReference type="AlphaFoldDB" id="A0A2I0W3D4"/>
<reference evidence="17 18" key="2">
    <citation type="journal article" date="2017" name="Nature">
        <title>The Apostasia genome and the evolution of orchids.</title>
        <authorList>
            <person name="Zhang G.Q."/>
            <person name="Liu K.W."/>
            <person name="Li Z."/>
            <person name="Lohaus R."/>
            <person name="Hsiao Y.Y."/>
            <person name="Niu S.C."/>
            <person name="Wang J.Y."/>
            <person name="Lin Y.C."/>
            <person name="Xu Q."/>
            <person name="Chen L.J."/>
            <person name="Yoshida K."/>
            <person name="Fujiwara S."/>
            <person name="Wang Z.W."/>
            <person name="Zhang Y.Q."/>
            <person name="Mitsuda N."/>
            <person name="Wang M."/>
            <person name="Liu G.H."/>
            <person name="Pecoraro L."/>
            <person name="Huang H.X."/>
            <person name="Xiao X.J."/>
            <person name="Lin M."/>
            <person name="Wu X.Y."/>
            <person name="Wu W.L."/>
            <person name="Chen Y.Y."/>
            <person name="Chang S.B."/>
            <person name="Sakamoto S."/>
            <person name="Ohme-Takagi M."/>
            <person name="Yagi M."/>
            <person name="Zeng S.J."/>
            <person name="Shen C.Y."/>
            <person name="Yeh C.M."/>
            <person name="Luo Y.B."/>
            <person name="Tsai W.C."/>
            <person name="Van de Peer Y."/>
            <person name="Liu Z.J."/>
        </authorList>
    </citation>
    <scope>NUCLEOTIDE SEQUENCE [LARGE SCALE GENOMIC DNA]</scope>
    <source>
        <tissue evidence="17">The whole plant</tissue>
    </source>
</reference>
<evidence type="ECO:0000256" key="4">
    <source>
        <dbReference type="ARBA" id="ARBA00022722"/>
    </source>
</evidence>
<dbReference type="PROSITE" id="PS00141">
    <property type="entry name" value="ASP_PROTEASE"/>
    <property type="match status" value="1"/>
</dbReference>
<dbReference type="Pfam" id="PF00098">
    <property type="entry name" value="zf-CCHC"/>
    <property type="match status" value="1"/>
</dbReference>
<keyword evidence="9" id="KW-0694">RNA-binding</keyword>
<keyword evidence="1" id="KW-0645">Protease</keyword>
<dbReference type="Gene3D" id="3.10.10.10">
    <property type="entry name" value="HIV Type 1 Reverse Transcriptase, subunit A, domain 1"/>
    <property type="match status" value="1"/>
</dbReference>
<dbReference type="SMART" id="SM00343">
    <property type="entry name" value="ZnF_C2HC"/>
    <property type="match status" value="1"/>
</dbReference>
<dbReference type="PROSITE" id="PS50878">
    <property type="entry name" value="RT_POL"/>
    <property type="match status" value="1"/>
</dbReference>
<name>A0A2I0W3D4_9ASPA</name>
<evidence type="ECO:0000259" key="16">
    <source>
        <dbReference type="PROSITE" id="PS50878"/>
    </source>
</evidence>
<dbReference type="Proteomes" id="UP000233837">
    <property type="component" value="Unassembled WGS sequence"/>
</dbReference>
<dbReference type="InterPro" id="IPR001878">
    <property type="entry name" value="Znf_CCHC"/>
</dbReference>
<evidence type="ECO:0000259" key="15">
    <source>
        <dbReference type="PROSITE" id="PS50158"/>
    </source>
</evidence>
<gene>
    <name evidence="17" type="ORF">MA16_Dca010291</name>
</gene>
<dbReference type="Pfam" id="PF00078">
    <property type="entry name" value="RVT_1"/>
    <property type="match status" value="1"/>
</dbReference>
<sequence length="617" mass="70098">MNSGKCYLCGESGHIKRNCPKGVKPQMHQPALKIKGETSSDADRSAPARVFTLSSQDAKDSSDVVTGTLNISDLSARVLFDSGASHSFISEIFCGKINVEPVSFTPGLHVRLPAGNYLNASTICSIDFSIAGREFQADLIVLPLVEFDIILAMDWLIKYFATIECWKKKVRFDLPGEEVFYFQCERGVISSLISCNQMHKSLKFGELVFLAKIEAMNEKVDDISSIPIVNEFIDVFSEEWNELPPDREVEFLINLQPGTTPIVKAPYRMATKELQELKDQLAELIEKGFIRPSSSPWSAPVLFAKKKDGSLRLCIDYRELNKVTVKNKYPLPRIDELFDQLAGASVFSRIDLRSGYHQVRVKECDVEKTAFGIRYGHYEFLVMPFGLTNAPAIFMYMMNRIFRPYLDQFVIVFIDDILIYSKNDKDHADHLKIVLNLLRQHKLFAKYSKCEFWLKKISFLGHIVSREGISVDPEKIKAVVDWPRPTNVADVRSFLGLAGYYRRFVKGFSQIALPLSKLTRKDIKFEWTDDCEQSFHELKQCLTTAPVLTIPSGTEGFQLFSDASLKGLGCVLMQNKKVIVYASRQLKPHEKNYPTHDLELAAVVFCIENLETLLVWD</sequence>
<feature type="domain" description="CCHC-type" evidence="15">
    <location>
        <begin position="5"/>
        <end position="21"/>
    </location>
</feature>